<evidence type="ECO:0000313" key="4">
    <source>
        <dbReference type="EMBL" id="MFF0457529.1"/>
    </source>
</evidence>
<feature type="transmembrane region" description="Helical" evidence="1">
    <location>
        <begin position="145"/>
        <end position="167"/>
    </location>
</feature>
<accession>A0ABW6NUJ2</accession>
<evidence type="ECO:0000259" key="3">
    <source>
        <dbReference type="Pfam" id="PF26059"/>
    </source>
</evidence>
<proteinExistence type="predicted"/>
<comment type="caution">
    <text evidence="4">The sequence shown here is derived from an EMBL/GenBank/DDBJ whole genome shotgun (WGS) entry which is preliminary data.</text>
</comment>
<feature type="signal peptide" evidence="2">
    <location>
        <begin position="1"/>
        <end position="26"/>
    </location>
</feature>
<evidence type="ECO:0000256" key="1">
    <source>
        <dbReference type="SAM" id="Phobius"/>
    </source>
</evidence>
<name>A0ABW6NUJ2_9NOCA</name>
<keyword evidence="1" id="KW-1133">Transmembrane helix</keyword>
<protein>
    <recommendedName>
        <fullName evidence="3">DUF8020 domain-containing protein</fullName>
    </recommendedName>
</protein>
<reference evidence="4 5" key="1">
    <citation type="submission" date="2024-10" db="EMBL/GenBank/DDBJ databases">
        <title>The Natural Products Discovery Center: Release of the First 8490 Sequenced Strains for Exploring Actinobacteria Biosynthetic Diversity.</title>
        <authorList>
            <person name="Kalkreuter E."/>
            <person name="Kautsar S.A."/>
            <person name="Yang D."/>
            <person name="Bader C.D."/>
            <person name="Teijaro C.N."/>
            <person name="Fluegel L."/>
            <person name="Davis C.M."/>
            <person name="Simpson J.R."/>
            <person name="Lauterbach L."/>
            <person name="Steele A.D."/>
            <person name="Gui C."/>
            <person name="Meng S."/>
            <person name="Li G."/>
            <person name="Viehrig K."/>
            <person name="Ye F."/>
            <person name="Su P."/>
            <person name="Kiefer A.F."/>
            <person name="Nichols A."/>
            <person name="Cepeda A.J."/>
            <person name="Yan W."/>
            <person name="Fan B."/>
            <person name="Jiang Y."/>
            <person name="Adhikari A."/>
            <person name="Zheng C.-J."/>
            <person name="Schuster L."/>
            <person name="Cowan T.M."/>
            <person name="Smanski M.J."/>
            <person name="Chevrette M.G."/>
            <person name="De Carvalho L.P.S."/>
            <person name="Shen B."/>
        </authorList>
    </citation>
    <scope>NUCLEOTIDE SEQUENCE [LARGE SCALE GENOMIC DNA]</scope>
    <source>
        <strain evidence="4 5">NPDC004550</strain>
    </source>
</reference>
<organism evidence="4 5">
    <name type="scientific">Nocardia africana</name>
    <dbReference type="NCBI Taxonomy" id="134964"/>
    <lineage>
        <taxon>Bacteria</taxon>
        <taxon>Bacillati</taxon>
        <taxon>Actinomycetota</taxon>
        <taxon>Actinomycetes</taxon>
        <taxon>Mycobacteriales</taxon>
        <taxon>Nocardiaceae</taxon>
        <taxon>Nocardia</taxon>
    </lineage>
</organism>
<evidence type="ECO:0000313" key="5">
    <source>
        <dbReference type="Proteomes" id="UP001601521"/>
    </source>
</evidence>
<dbReference type="EMBL" id="JBIALX010000016">
    <property type="protein sequence ID" value="MFF0457529.1"/>
    <property type="molecule type" value="Genomic_DNA"/>
</dbReference>
<dbReference type="Proteomes" id="UP001601521">
    <property type="component" value="Unassembled WGS sequence"/>
</dbReference>
<sequence length="251" mass="24949">MEIKKSCVATVTALCVTALLSATAHATPSPPPADQGAVHYEIGRQADSALVTTPDGHLKVVADQLIVADRADRPVAAIPLTFNVDATAYPIAARVEGNTAVLTPDRHHSRPAGAASRTDVITVQQAAESFTPRDFQALGAFAQRIAIAAGVSAVLGAVIGGGVGCLVGGAVGAAISSPVIALLAPFIGATVAGCVLGAATLGAVGSMAGLILAGGPITLFSAIQYFSTILAPCPPELASCKDPSSQPAPTK</sequence>
<dbReference type="InterPro" id="IPR058333">
    <property type="entry name" value="DUF8020"/>
</dbReference>
<feature type="chain" id="PRO_5045105079" description="DUF8020 domain-containing protein" evidence="2">
    <location>
        <begin position="27"/>
        <end position="251"/>
    </location>
</feature>
<keyword evidence="1" id="KW-0472">Membrane</keyword>
<keyword evidence="1" id="KW-0812">Transmembrane</keyword>
<feature type="transmembrane region" description="Helical" evidence="1">
    <location>
        <begin position="179"/>
        <end position="201"/>
    </location>
</feature>
<gene>
    <name evidence="4" type="ORF">ACFYTH_29555</name>
</gene>
<evidence type="ECO:0000256" key="2">
    <source>
        <dbReference type="SAM" id="SignalP"/>
    </source>
</evidence>
<dbReference type="RefSeq" id="WP_387254769.1">
    <property type="nucleotide sequence ID" value="NZ_JBIALX010000016.1"/>
</dbReference>
<keyword evidence="5" id="KW-1185">Reference proteome</keyword>
<feature type="transmembrane region" description="Helical" evidence="1">
    <location>
        <begin position="207"/>
        <end position="226"/>
    </location>
</feature>
<dbReference type="Pfam" id="PF26059">
    <property type="entry name" value="DUF8020"/>
    <property type="match status" value="1"/>
</dbReference>
<feature type="domain" description="DUF8020" evidence="3">
    <location>
        <begin position="37"/>
        <end position="105"/>
    </location>
</feature>
<keyword evidence="2" id="KW-0732">Signal</keyword>